<dbReference type="InterPro" id="IPR015943">
    <property type="entry name" value="WD40/YVTN_repeat-like_dom_sf"/>
</dbReference>
<proteinExistence type="predicted"/>
<evidence type="ECO:0000259" key="3">
    <source>
        <dbReference type="Pfam" id="PF23753"/>
    </source>
</evidence>
<dbReference type="Pfam" id="PF23753">
    <property type="entry name" value="TPR_WDR11"/>
    <property type="match status" value="1"/>
</dbReference>
<dbReference type="AlphaFoldDB" id="A0A913WVL9"/>
<dbReference type="GeneID" id="110233778"/>
<dbReference type="PANTHER" id="PTHR14593">
    <property type="entry name" value="WD REPEAT-CONTAINING PROTEIN 11"/>
    <property type="match status" value="1"/>
</dbReference>
<dbReference type="OrthoDB" id="1291858at2759"/>
<protein>
    <recommendedName>
        <fullName evidence="6">WD repeat-containing protein 11</fullName>
    </recommendedName>
</protein>
<feature type="compositionally biased region" description="Polar residues" evidence="1">
    <location>
        <begin position="483"/>
        <end position="496"/>
    </location>
</feature>
<dbReference type="EnsemblMetazoa" id="XM_021039102.2">
    <property type="protein sequence ID" value="XP_020894761.2"/>
    <property type="gene ID" value="LOC110233778"/>
</dbReference>
<dbReference type="KEGG" id="epa:110233778"/>
<feature type="domain" description="WDR11 second beta-propeller" evidence="2">
    <location>
        <begin position="24"/>
        <end position="333"/>
    </location>
</feature>
<dbReference type="SUPFAM" id="SSF50978">
    <property type="entry name" value="WD40 repeat-like"/>
    <property type="match status" value="1"/>
</dbReference>
<dbReference type="Gene3D" id="2.130.10.10">
    <property type="entry name" value="YVTN repeat-like/Quinoprotein amine dehydrogenase"/>
    <property type="match status" value="2"/>
</dbReference>
<dbReference type="Proteomes" id="UP000887567">
    <property type="component" value="Unplaced"/>
</dbReference>
<evidence type="ECO:0008006" key="6">
    <source>
        <dbReference type="Google" id="ProtNLM"/>
    </source>
</evidence>
<evidence type="ECO:0000313" key="4">
    <source>
        <dbReference type="EnsemblMetazoa" id="XP_020894761.2"/>
    </source>
</evidence>
<evidence type="ECO:0000313" key="5">
    <source>
        <dbReference type="Proteomes" id="UP000887567"/>
    </source>
</evidence>
<dbReference type="InterPro" id="IPR057853">
    <property type="entry name" value="Beta-prop_WDR11_2nd"/>
</dbReference>
<name>A0A913WVL9_EXADI</name>
<dbReference type="InterPro" id="IPR057854">
    <property type="entry name" value="TPR_WDR11"/>
</dbReference>
<dbReference type="PANTHER" id="PTHR14593:SF5">
    <property type="entry name" value="WD REPEAT-CONTAINING PROTEIN 11"/>
    <property type="match status" value="1"/>
</dbReference>
<dbReference type="OMA" id="CHEINAQ"/>
<organism evidence="4 5">
    <name type="scientific">Exaiptasia diaphana</name>
    <name type="common">Tropical sea anemone</name>
    <name type="synonym">Aiptasia pulchella</name>
    <dbReference type="NCBI Taxonomy" id="2652724"/>
    <lineage>
        <taxon>Eukaryota</taxon>
        <taxon>Metazoa</taxon>
        <taxon>Cnidaria</taxon>
        <taxon>Anthozoa</taxon>
        <taxon>Hexacorallia</taxon>
        <taxon>Actiniaria</taxon>
        <taxon>Aiptasiidae</taxon>
        <taxon>Exaiptasia</taxon>
    </lineage>
</organism>
<sequence length="797" mass="88607">MTGIMSAVAAPPTCAVMCPPLTTKNWSSYKPLIAIGTNQGSIQVFNLSTGILTREYSIHTGSVRGVSWSSLSSFFSWSLTPGSSSKNELQLLDLKTGHSTHISLGKHAEEVPIECVKVSQLRQYFFIAFKDRPLQLWDLKNLCVLKELPRNFPNITALEWSPSHHSKHLKKKLSSQLEASGASDIASHVLDPKRLDPTQTQIWIKEHFVCVDVNGLLYHFLVEGNNVKDGSKVQCDSTLGVVQCMAWKGDIMVLADNEGNLSIWELKARVTRLVATHRGCIKKIKFAPGRGNLKLGVLFTDGMDVWDLQSAEMYSSYKIPKDSSPTVDLDWLASDLPLIVQASGCLQVMDMELQSSTVAMASLSLHDSIWCPHILESKTALILKTILQHHLGREPCSLTDISDLELQPELEKILLDQLCLVPKVISDYVPKTPMGTAEKCLLTAHLFDDEAESVFWDVALHYLRREKARLSCPLHKTNHKPPQATSRPRSSSDLFNPSDATAKIKRSFSSNSLDLLTIDDDLQITAVEAPGTSDYCCCLPVSLDMCFEILCDSDAFQKAQLDRIALHDSKRSTYEHTRKCAEALVLLGQADRAVQLFLETESSNDNYYVDSLRACLVATIRSSGASQSTIKLVATNLIASGKLAEGVQLLCLIDKGLDACRYLQTYGEWEQAASLAKATLNYPDCAEVMRRWIEHLSSTHTSQQSKAILVLLSLGQFHKVLEMLHSMRYFDRAALFSEACQEFGFDFQHDDRMLSLVDTVNAEYARYLQGLGLKKPAVYFGNKAGDKGKELLEGMYS</sequence>
<dbReference type="Pfam" id="PF23752">
    <property type="entry name" value="Beta-prop_WDR11_2nd"/>
    <property type="match status" value="1"/>
</dbReference>
<dbReference type="InterPro" id="IPR039694">
    <property type="entry name" value="WDR11"/>
</dbReference>
<dbReference type="RefSeq" id="XP_020894761.2">
    <property type="nucleotide sequence ID" value="XM_021039102.2"/>
</dbReference>
<dbReference type="GO" id="GO:0005737">
    <property type="term" value="C:cytoplasm"/>
    <property type="evidence" value="ECO:0007669"/>
    <property type="project" value="TreeGrafter"/>
</dbReference>
<reference evidence="4" key="1">
    <citation type="submission" date="2022-11" db="UniProtKB">
        <authorList>
            <consortium name="EnsemblMetazoa"/>
        </authorList>
    </citation>
    <scope>IDENTIFICATION</scope>
</reference>
<feature type="region of interest" description="Disordered" evidence="1">
    <location>
        <begin position="474"/>
        <end position="496"/>
    </location>
</feature>
<evidence type="ECO:0000259" key="2">
    <source>
        <dbReference type="Pfam" id="PF23752"/>
    </source>
</evidence>
<feature type="domain" description="WDR11 TPR" evidence="3">
    <location>
        <begin position="432"/>
        <end position="749"/>
    </location>
</feature>
<keyword evidence="5" id="KW-1185">Reference proteome</keyword>
<evidence type="ECO:0000256" key="1">
    <source>
        <dbReference type="SAM" id="MobiDB-lite"/>
    </source>
</evidence>
<dbReference type="InterPro" id="IPR036322">
    <property type="entry name" value="WD40_repeat_dom_sf"/>
</dbReference>
<accession>A0A913WVL9</accession>